<comment type="caution">
    <text evidence="1">The sequence shown here is derived from an EMBL/GenBank/DDBJ whole genome shotgun (WGS) entry which is preliminary data.</text>
</comment>
<name>A0ABT6M788_9NOCA</name>
<protein>
    <submittedName>
        <fullName evidence="1">Uncharacterized protein</fullName>
    </submittedName>
</protein>
<dbReference type="Proteomes" id="UP001160334">
    <property type="component" value="Unassembled WGS sequence"/>
</dbReference>
<keyword evidence="2" id="KW-1185">Reference proteome</keyword>
<sequence>MGGSIGPLVAADEYFNHQIVETFATVSQTDHSWTEKVCLMAAAKDGSLQIGFGFGKYINRNVIDAYAGVARGTEQWTVRAGRELSSDPDSVDVGPIRYEILEPLRLIRVVLEPNDIQPVAFDLVLQGTVPCVTEEREDRRNITGYRRNADQIRYHQTGVVAGGWVEVDGDRVEVGPQDWIMTRDHSWGVRPGVGDDIQDIAPDPTERHTPRILAVWNPLYFEHPDGSDYAFHQYLLHYEGPGYLHKVAQGGFEYADRPRDAITDIEPQVTFDPRNRRFLGGTFRLTMADGGKRVLEAEPVSDTGFHLGAGHYLRPNGDRGGSWKGKYFIDGSYHADTSTPESVEKLNQFRDCVIRVRDLETGATGWGNLQTWVGGSWPEMGLPEEPAS</sequence>
<gene>
    <name evidence="1" type="ORF">M2280_001378</name>
</gene>
<accession>A0ABT6M788</accession>
<dbReference type="EMBL" id="JARXVC010000003">
    <property type="protein sequence ID" value="MDH6280166.1"/>
    <property type="molecule type" value="Genomic_DNA"/>
</dbReference>
<proteinExistence type="predicted"/>
<organism evidence="1 2">
    <name type="scientific">Prescottella agglutinans</name>
    <dbReference type="NCBI Taxonomy" id="1644129"/>
    <lineage>
        <taxon>Bacteria</taxon>
        <taxon>Bacillati</taxon>
        <taxon>Actinomycetota</taxon>
        <taxon>Actinomycetes</taxon>
        <taxon>Mycobacteriales</taxon>
        <taxon>Nocardiaceae</taxon>
        <taxon>Prescottella</taxon>
    </lineage>
</organism>
<evidence type="ECO:0000313" key="1">
    <source>
        <dbReference type="EMBL" id="MDH6280166.1"/>
    </source>
</evidence>
<evidence type="ECO:0000313" key="2">
    <source>
        <dbReference type="Proteomes" id="UP001160334"/>
    </source>
</evidence>
<reference evidence="1 2" key="1">
    <citation type="submission" date="2023-04" db="EMBL/GenBank/DDBJ databases">
        <title>Forest soil microbial communities from Buena Vista Peninsula, Colon Province, Panama.</title>
        <authorList>
            <person name="Bouskill N."/>
        </authorList>
    </citation>
    <scope>NUCLEOTIDE SEQUENCE [LARGE SCALE GENOMIC DNA]</scope>
    <source>
        <strain evidence="1 2">CFH S0262</strain>
    </source>
</reference>
<dbReference type="RefSeq" id="WP_280759523.1">
    <property type="nucleotide sequence ID" value="NZ_JARXVC010000003.1"/>
</dbReference>